<evidence type="ECO:0000256" key="4">
    <source>
        <dbReference type="ARBA" id="ARBA00022692"/>
    </source>
</evidence>
<dbReference type="FunFam" id="3.40.30.10:FF:000011">
    <property type="entry name" value="Peroxiredoxin PRX1"/>
    <property type="match status" value="1"/>
</dbReference>
<accession>A0A2G7FPE1</accession>
<comment type="caution">
    <text evidence="14">The sequence shown here is derived from an EMBL/GenBank/DDBJ whole genome shotgun (WGS) entry which is preliminary data.</text>
</comment>
<dbReference type="PROSITE" id="PS51352">
    <property type="entry name" value="THIOREDOXIN_2"/>
    <property type="match status" value="1"/>
</dbReference>
<proteinExistence type="inferred from homology"/>
<evidence type="ECO:0000259" key="13">
    <source>
        <dbReference type="PROSITE" id="PS51352"/>
    </source>
</evidence>
<dbReference type="Gene3D" id="1.20.1250.20">
    <property type="entry name" value="MFS general substrate transporter like domains"/>
    <property type="match status" value="1"/>
</dbReference>
<gene>
    <name evidence="14" type="ORF">AARAC_005352</name>
</gene>
<dbReference type="PANTHER" id="PTHR23502">
    <property type="entry name" value="MAJOR FACILITATOR SUPERFAMILY"/>
    <property type="match status" value="1"/>
</dbReference>
<dbReference type="GO" id="GO:0051920">
    <property type="term" value="F:peroxiredoxin activity"/>
    <property type="evidence" value="ECO:0007669"/>
    <property type="project" value="InterPro"/>
</dbReference>
<evidence type="ECO:0000259" key="12">
    <source>
        <dbReference type="PROSITE" id="PS50850"/>
    </source>
</evidence>
<keyword evidence="4 11" id="KW-0812">Transmembrane</keyword>
<dbReference type="PROSITE" id="PS50850">
    <property type="entry name" value="MFS"/>
    <property type="match status" value="1"/>
</dbReference>
<dbReference type="FunFam" id="1.20.1720.10:FF:000061">
    <property type="entry name" value="Uncharacterized protein"/>
    <property type="match status" value="1"/>
</dbReference>
<comment type="similarity">
    <text evidence="10">Belongs to the peroxiredoxin family. Prx6 subfamily.</text>
</comment>
<dbReference type="Pfam" id="PF07690">
    <property type="entry name" value="MFS_1"/>
    <property type="match status" value="1"/>
</dbReference>
<dbReference type="GO" id="GO:0022857">
    <property type="term" value="F:transmembrane transporter activity"/>
    <property type="evidence" value="ECO:0007669"/>
    <property type="project" value="InterPro"/>
</dbReference>
<dbReference type="GO" id="GO:0005886">
    <property type="term" value="C:plasma membrane"/>
    <property type="evidence" value="ECO:0007669"/>
    <property type="project" value="UniProtKB-SubCell"/>
</dbReference>
<keyword evidence="15" id="KW-1185">Reference proteome</keyword>
<keyword evidence="8 11" id="KW-0472">Membrane</keyword>
<name>A0A2G7FPE1_9EURO</name>
<organism evidence="14 15">
    <name type="scientific">Aspergillus arachidicola</name>
    <dbReference type="NCBI Taxonomy" id="656916"/>
    <lineage>
        <taxon>Eukaryota</taxon>
        <taxon>Fungi</taxon>
        <taxon>Dikarya</taxon>
        <taxon>Ascomycota</taxon>
        <taxon>Pezizomycotina</taxon>
        <taxon>Eurotiomycetes</taxon>
        <taxon>Eurotiomycetidae</taxon>
        <taxon>Eurotiales</taxon>
        <taxon>Aspergillaceae</taxon>
        <taxon>Aspergillus</taxon>
        <taxon>Aspergillus subgen. Circumdati</taxon>
    </lineage>
</organism>
<evidence type="ECO:0000256" key="7">
    <source>
        <dbReference type="ARBA" id="ARBA00023002"/>
    </source>
</evidence>
<feature type="transmembrane region" description="Helical" evidence="11">
    <location>
        <begin position="192"/>
        <end position="213"/>
    </location>
</feature>
<dbReference type="InterPro" id="IPR000866">
    <property type="entry name" value="AhpC/TSA"/>
</dbReference>
<keyword evidence="3" id="KW-0575">Peroxidase</keyword>
<feature type="transmembrane region" description="Helical" evidence="11">
    <location>
        <begin position="163"/>
        <end position="180"/>
    </location>
</feature>
<feature type="transmembrane region" description="Helical" evidence="11">
    <location>
        <begin position="220"/>
        <end position="239"/>
    </location>
</feature>
<evidence type="ECO:0000256" key="9">
    <source>
        <dbReference type="ARBA" id="ARBA00023284"/>
    </source>
</evidence>
<dbReference type="InterPro" id="IPR036259">
    <property type="entry name" value="MFS_trans_sf"/>
</dbReference>
<dbReference type="Pfam" id="PF00578">
    <property type="entry name" value="AhpC-TSA"/>
    <property type="match status" value="1"/>
</dbReference>
<keyword evidence="6 11" id="KW-1133">Transmembrane helix</keyword>
<dbReference type="Pfam" id="PF10417">
    <property type="entry name" value="1-cysPrx_C"/>
    <property type="match status" value="1"/>
</dbReference>
<dbReference type="InterPro" id="IPR019479">
    <property type="entry name" value="Peroxiredoxin_C"/>
</dbReference>
<reference evidence="14 15" key="1">
    <citation type="submission" date="2017-05" db="EMBL/GenBank/DDBJ databases">
        <title>Genome sequence for an aflatoxigenic pathogen of Argentinian peanut, Aspergillus arachidicola.</title>
        <authorList>
            <person name="Moore G."/>
            <person name="Beltz S.B."/>
            <person name="Mack B.M."/>
        </authorList>
    </citation>
    <scope>NUCLEOTIDE SEQUENCE [LARGE SCALE GENOMIC DNA]</scope>
    <source>
        <strain evidence="14 15">CBS 117610</strain>
    </source>
</reference>
<feature type="transmembrane region" description="Helical" evidence="11">
    <location>
        <begin position="251"/>
        <end position="271"/>
    </location>
</feature>
<dbReference type="CDD" id="cd17323">
    <property type="entry name" value="MFS_Tpo1_MDR_like"/>
    <property type="match status" value="1"/>
</dbReference>
<evidence type="ECO:0000256" key="2">
    <source>
        <dbReference type="ARBA" id="ARBA00008335"/>
    </source>
</evidence>
<dbReference type="InterPro" id="IPR020846">
    <property type="entry name" value="MFS_dom"/>
</dbReference>
<dbReference type="FunFam" id="1.20.1250.20:FF:000082">
    <property type="entry name" value="MFS multidrug transporter, putative"/>
    <property type="match status" value="1"/>
</dbReference>
<evidence type="ECO:0008006" key="16">
    <source>
        <dbReference type="Google" id="ProtNLM"/>
    </source>
</evidence>
<feature type="transmembrane region" description="Helical" evidence="11">
    <location>
        <begin position="390"/>
        <end position="408"/>
    </location>
</feature>
<evidence type="ECO:0000256" key="8">
    <source>
        <dbReference type="ARBA" id="ARBA00023136"/>
    </source>
</evidence>
<feature type="transmembrane region" description="Helical" evidence="11">
    <location>
        <begin position="428"/>
        <end position="447"/>
    </location>
</feature>
<dbReference type="InterPro" id="IPR011701">
    <property type="entry name" value="MFS"/>
</dbReference>
<keyword evidence="9" id="KW-0676">Redox-active center</keyword>
<dbReference type="Proteomes" id="UP000231358">
    <property type="component" value="Unassembled WGS sequence"/>
</dbReference>
<dbReference type="AlphaFoldDB" id="A0A2G7FPE1"/>
<comment type="subcellular location">
    <subcellularLocation>
        <location evidence="1">Cell membrane</location>
        <topology evidence="1">Multi-pass membrane protein</topology>
    </subcellularLocation>
</comment>
<evidence type="ECO:0000256" key="11">
    <source>
        <dbReference type="SAM" id="Phobius"/>
    </source>
</evidence>
<feature type="domain" description="Thioredoxin" evidence="13">
    <location>
        <begin position="556"/>
        <end position="719"/>
    </location>
</feature>
<dbReference type="InterPro" id="IPR013766">
    <property type="entry name" value="Thioredoxin_domain"/>
</dbReference>
<dbReference type="STRING" id="656916.A0A2G7FPE1"/>
<dbReference type="SUPFAM" id="SSF103473">
    <property type="entry name" value="MFS general substrate transporter"/>
    <property type="match status" value="1"/>
</dbReference>
<dbReference type="SUPFAM" id="SSF52833">
    <property type="entry name" value="Thioredoxin-like"/>
    <property type="match status" value="1"/>
</dbReference>
<evidence type="ECO:0000313" key="14">
    <source>
        <dbReference type="EMBL" id="PIG81651.1"/>
    </source>
</evidence>
<feature type="transmembrane region" description="Helical" evidence="11">
    <location>
        <begin position="521"/>
        <end position="543"/>
    </location>
</feature>
<protein>
    <recommendedName>
        <fullName evidence="16">Major facilitator superfamily (MFS) profile domain-containing protein</fullName>
    </recommendedName>
</protein>
<keyword evidence="7" id="KW-0560">Oxidoreductase</keyword>
<evidence type="ECO:0000256" key="3">
    <source>
        <dbReference type="ARBA" id="ARBA00022559"/>
    </source>
</evidence>
<sequence length="771" mass="84928">MHTVPNRQLDPTPAGVEVLECAGEPGDGVGQQHKKQISNTRDSDQDVEYLYLNFDTTLPHPVGITSPQPGQASPPPCPNLTTYASPFLWAESRKTVVTIISCCVTAMSAYAAGSYTPPADELTAKWNVSRVVYNLGISLYTLGFAIAPMVLAPFSEINGRRPIFVSSGLVFTVCLIGSGATESFAGMLVARFFLGVGGSTFSTMVGGVISDIYHAEHRNVPMSCFSGAVLFGTGLGPLIPGFIDYRANWRWIHYSQAIASAVLMLVLFVFLNETRGSVLLSRKAKALNKYYGTLESAGYVGVVFCSDDEFKEKQQVRRIRWKVKSDEERESITKMITISCFRPFHLLFTEPVVFFFSLWVSFSWAVLYLQFIAIPIVFSTNYHFNVEQTGAVFAAVSIGALLATPLSIYQEKFAMRIGKMSRTPEGRLYFTCVESILLPIGLFWFGWTSFSSVPWIVPTIAVGCSTIGIFSIYLAAFNYLADTYHRYASSAIAAQSFCRNVMGAVFPLVTNAMFNNLGYPAASSLLGGIGVLLTIVPWVLVFYGPQIRARSKFASHSSRLYCPNFDADTSNGPISFHDYIGNSWAILFSHPDDFTPICTTELGAFAKLEPEFTARGVKLIGLSANGTDSHKLWIKDIDEVTGSKLTFPIIADPERKVAYAYDMVDYQDTTNVDSKGLALTIRSVFIIDPNKKIRLIMSYPASTGRNTAEVLRVVDALQTTDKHGVTTPINWLPGDDVVIPPPVSTEDAQKKFGEIRAVKPYLRFTNLNKKE</sequence>
<dbReference type="FunFam" id="3.30.1020.10:FF:000001">
    <property type="entry name" value="1-Cys peroxiredoxin"/>
    <property type="match status" value="1"/>
</dbReference>
<evidence type="ECO:0000313" key="15">
    <source>
        <dbReference type="Proteomes" id="UP000231358"/>
    </source>
</evidence>
<comment type="similarity">
    <text evidence="2">Belongs to the major facilitator superfamily.</text>
</comment>
<dbReference type="InterPro" id="IPR045020">
    <property type="entry name" value="PRX_1cys"/>
</dbReference>
<dbReference type="InterPro" id="IPR036249">
    <property type="entry name" value="Thioredoxin-like_sf"/>
</dbReference>
<dbReference type="Gene3D" id="3.30.1020.10">
    <property type="entry name" value="Antioxidant, Horf6, Chain A, domain2"/>
    <property type="match status" value="1"/>
</dbReference>
<evidence type="ECO:0000256" key="1">
    <source>
        <dbReference type="ARBA" id="ARBA00004651"/>
    </source>
</evidence>
<feature type="transmembrane region" description="Helical" evidence="11">
    <location>
        <begin position="132"/>
        <end position="151"/>
    </location>
</feature>
<evidence type="ECO:0000256" key="5">
    <source>
        <dbReference type="ARBA" id="ARBA00022862"/>
    </source>
</evidence>
<dbReference type="EMBL" id="NEXV01000548">
    <property type="protein sequence ID" value="PIG81651.1"/>
    <property type="molecule type" value="Genomic_DNA"/>
</dbReference>
<dbReference type="CDD" id="cd03016">
    <property type="entry name" value="PRX_1cys"/>
    <property type="match status" value="1"/>
</dbReference>
<dbReference type="PANTHER" id="PTHR23502:SF134">
    <property type="entry name" value="MAJOR FACILITATOR SUPERFAMILY (MFS) PROFILE DOMAIN-CONTAINING PROTEIN-RELATED"/>
    <property type="match status" value="1"/>
</dbReference>
<feature type="domain" description="Major facilitator superfamily (MFS) profile" evidence="12">
    <location>
        <begin position="97"/>
        <end position="548"/>
    </location>
</feature>
<evidence type="ECO:0000256" key="10">
    <source>
        <dbReference type="ARBA" id="ARBA00025719"/>
    </source>
</evidence>
<dbReference type="Gene3D" id="3.40.30.10">
    <property type="entry name" value="Glutaredoxin"/>
    <property type="match status" value="1"/>
</dbReference>
<feature type="transmembrane region" description="Helical" evidence="11">
    <location>
        <begin position="453"/>
        <end position="475"/>
    </location>
</feature>
<evidence type="ECO:0000256" key="6">
    <source>
        <dbReference type="ARBA" id="ARBA00022989"/>
    </source>
</evidence>
<feature type="transmembrane region" description="Helical" evidence="11">
    <location>
        <begin position="95"/>
        <end position="112"/>
    </location>
</feature>
<feature type="transmembrane region" description="Helical" evidence="11">
    <location>
        <begin position="352"/>
        <end position="378"/>
    </location>
</feature>
<keyword evidence="5" id="KW-0049">Antioxidant</keyword>